<evidence type="ECO:0000313" key="2">
    <source>
        <dbReference type="Proteomes" id="UP001501490"/>
    </source>
</evidence>
<protein>
    <recommendedName>
        <fullName evidence="3">SseB protein N-terminal domain-containing protein</fullName>
    </recommendedName>
</protein>
<organism evidence="1 2">
    <name type="scientific">Microlunatus ginsengisoli</name>
    <dbReference type="NCBI Taxonomy" id="363863"/>
    <lineage>
        <taxon>Bacteria</taxon>
        <taxon>Bacillati</taxon>
        <taxon>Actinomycetota</taxon>
        <taxon>Actinomycetes</taxon>
        <taxon>Propionibacteriales</taxon>
        <taxon>Propionibacteriaceae</taxon>
        <taxon>Microlunatus</taxon>
    </lineage>
</organism>
<reference evidence="2" key="1">
    <citation type="journal article" date="2019" name="Int. J. Syst. Evol. Microbiol.">
        <title>The Global Catalogue of Microorganisms (GCM) 10K type strain sequencing project: providing services to taxonomists for standard genome sequencing and annotation.</title>
        <authorList>
            <consortium name="The Broad Institute Genomics Platform"/>
            <consortium name="The Broad Institute Genome Sequencing Center for Infectious Disease"/>
            <person name="Wu L."/>
            <person name="Ma J."/>
        </authorList>
    </citation>
    <scope>NUCLEOTIDE SEQUENCE [LARGE SCALE GENOMIC DNA]</scope>
    <source>
        <strain evidence="2">JCM 16929</strain>
    </source>
</reference>
<accession>A0ABP6ZWN1</accession>
<sequence>MAVTGRSPRVDTEHMATETVAAVYGTPAGQSRIQRLGSGMLPSPQLVVVDPPLDAALASADPPRPLQVALAALRSDGTLFVELRDVARVLESVALGGAPLWGLELSEPARAPAIFWPGKPISHQPVPQFDAKQLAALLHGARPKQPGRPPNPHPHGFPIPVGLWCVLFPHASYCR</sequence>
<evidence type="ECO:0008006" key="3">
    <source>
        <dbReference type="Google" id="ProtNLM"/>
    </source>
</evidence>
<keyword evidence="2" id="KW-1185">Reference proteome</keyword>
<name>A0ABP6ZWN1_9ACTN</name>
<gene>
    <name evidence="1" type="ORF">GCM10022236_24490</name>
</gene>
<evidence type="ECO:0000313" key="1">
    <source>
        <dbReference type="EMBL" id="GAA3621310.1"/>
    </source>
</evidence>
<proteinExistence type="predicted"/>
<dbReference type="Proteomes" id="UP001501490">
    <property type="component" value="Unassembled WGS sequence"/>
</dbReference>
<comment type="caution">
    <text evidence="1">The sequence shown here is derived from an EMBL/GenBank/DDBJ whole genome shotgun (WGS) entry which is preliminary data.</text>
</comment>
<dbReference type="EMBL" id="BAABAB010000016">
    <property type="protein sequence ID" value="GAA3621310.1"/>
    <property type="molecule type" value="Genomic_DNA"/>
</dbReference>